<feature type="domain" description="Amidohydrolase-related" evidence="5">
    <location>
        <begin position="75"/>
        <end position="239"/>
    </location>
</feature>
<evidence type="ECO:0000259" key="5">
    <source>
        <dbReference type="Pfam" id="PF01979"/>
    </source>
</evidence>
<dbReference type="GeneID" id="100371210"/>
<evidence type="ECO:0000313" key="7">
    <source>
        <dbReference type="RefSeq" id="XP_006816518.1"/>
    </source>
</evidence>
<dbReference type="PANTHER" id="PTHR11271">
    <property type="entry name" value="GUANINE DEAMINASE"/>
    <property type="match status" value="1"/>
</dbReference>
<dbReference type="RefSeq" id="XP_006816518.1">
    <property type="nucleotide sequence ID" value="XM_006816455.1"/>
</dbReference>
<evidence type="ECO:0000256" key="3">
    <source>
        <dbReference type="ARBA" id="ARBA00022801"/>
    </source>
</evidence>
<organism evidence="6 7">
    <name type="scientific">Saccoglossus kowalevskii</name>
    <name type="common">Acorn worm</name>
    <dbReference type="NCBI Taxonomy" id="10224"/>
    <lineage>
        <taxon>Eukaryota</taxon>
        <taxon>Metazoa</taxon>
        <taxon>Hemichordata</taxon>
        <taxon>Enteropneusta</taxon>
        <taxon>Harrimaniidae</taxon>
        <taxon>Saccoglossus</taxon>
    </lineage>
</organism>
<dbReference type="InterPro" id="IPR051607">
    <property type="entry name" value="Metallo-dep_hydrolases"/>
</dbReference>
<evidence type="ECO:0000313" key="6">
    <source>
        <dbReference type="Proteomes" id="UP000694865"/>
    </source>
</evidence>
<keyword evidence="2" id="KW-0479">Metal-binding</keyword>
<keyword evidence="4" id="KW-0862">Zinc</keyword>
<dbReference type="InterPro" id="IPR011059">
    <property type="entry name" value="Metal-dep_hydrolase_composite"/>
</dbReference>
<dbReference type="Proteomes" id="UP000694865">
    <property type="component" value="Unplaced"/>
</dbReference>
<dbReference type="SUPFAM" id="SSF51556">
    <property type="entry name" value="Metallo-dependent hydrolases"/>
    <property type="match status" value="1"/>
</dbReference>
<reference evidence="7" key="1">
    <citation type="submission" date="2025-08" db="UniProtKB">
        <authorList>
            <consortium name="RefSeq"/>
        </authorList>
    </citation>
    <scope>IDENTIFICATION</scope>
    <source>
        <tissue evidence="7">Testes</tissue>
    </source>
</reference>
<name>A0ABM0M927_SACKO</name>
<evidence type="ECO:0000256" key="2">
    <source>
        <dbReference type="ARBA" id="ARBA00022723"/>
    </source>
</evidence>
<dbReference type="InterPro" id="IPR032466">
    <property type="entry name" value="Metal_Hydrolase"/>
</dbReference>
<sequence length="239" mass="27306">MDSNQNTTITTPLTVFAGTLVHSTRTVPLQIVNDALIGVRGKTIIFIESQSDLNDLARRYFFNPKDVRYMKQSQFLIPGFVDTHIHAPQYAISGSGMDLQLLDWLEKYTFPTEMKYNNTKFAENVYEKVVDRTLKWGTTTACYYGTIHTKSTLILADVIDKAGQRAFVGKVNMDQNSPENYMEDIQTSIQETERFVEEINRRDYERISAIITPRFAMSCSVELMTSLGELAVKYDLPIQ</sequence>
<protein>
    <submittedName>
        <fullName evidence="7">Guanine deaminase-like</fullName>
    </submittedName>
</protein>
<proteinExistence type="predicted"/>
<dbReference type="InterPro" id="IPR006680">
    <property type="entry name" value="Amidohydro-rel"/>
</dbReference>
<evidence type="ECO:0000256" key="1">
    <source>
        <dbReference type="ARBA" id="ARBA00001947"/>
    </source>
</evidence>
<dbReference type="PANTHER" id="PTHR11271:SF6">
    <property type="entry name" value="GUANINE DEAMINASE"/>
    <property type="match status" value="1"/>
</dbReference>
<dbReference type="Gene3D" id="3.20.20.140">
    <property type="entry name" value="Metal-dependent hydrolases"/>
    <property type="match status" value="1"/>
</dbReference>
<accession>A0ABM0M927</accession>
<gene>
    <name evidence="7" type="primary">LOC100371210</name>
</gene>
<dbReference type="SUPFAM" id="SSF51338">
    <property type="entry name" value="Composite domain of metallo-dependent hydrolases"/>
    <property type="match status" value="1"/>
</dbReference>
<keyword evidence="3" id="KW-0378">Hydrolase</keyword>
<comment type="cofactor">
    <cofactor evidence="1">
        <name>Zn(2+)</name>
        <dbReference type="ChEBI" id="CHEBI:29105"/>
    </cofactor>
</comment>
<evidence type="ECO:0000256" key="4">
    <source>
        <dbReference type="ARBA" id="ARBA00022833"/>
    </source>
</evidence>
<feature type="non-terminal residue" evidence="7">
    <location>
        <position position="239"/>
    </location>
</feature>
<dbReference type="Pfam" id="PF01979">
    <property type="entry name" value="Amidohydro_1"/>
    <property type="match status" value="1"/>
</dbReference>
<keyword evidence="6" id="KW-1185">Reference proteome</keyword>